<keyword evidence="1" id="KW-0732">Signal</keyword>
<dbReference type="Proteomes" id="UP001432027">
    <property type="component" value="Unassembled WGS sequence"/>
</dbReference>
<accession>A0AAV5U4R8</accession>
<keyword evidence="3" id="KW-1185">Reference proteome</keyword>
<comment type="caution">
    <text evidence="2">The sequence shown here is derived from an EMBL/GenBank/DDBJ whole genome shotgun (WGS) entry which is preliminary data.</text>
</comment>
<dbReference type="EMBL" id="BTSX01000005">
    <property type="protein sequence ID" value="GMT01260.1"/>
    <property type="molecule type" value="Genomic_DNA"/>
</dbReference>
<protein>
    <submittedName>
        <fullName evidence="2">Uncharacterized protein</fullName>
    </submittedName>
</protein>
<evidence type="ECO:0000256" key="1">
    <source>
        <dbReference type="SAM" id="SignalP"/>
    </source>
</evidence>
<sequence>LILILTLLATVITGELSTVPPPTTEEIPEPPGFFSAAFSYLEMGLKHIFGFKGDSSDNNSTSIAPESELIRVLSNRAQLLLVGGSKPPVNATVLPRVGVIVVKEDATTQKKP</sequence>
<name>A0AAV5U4R8_9BILA</name>
<feature type="non-terminal residue" evidence="2">
    <location>
        <position position="1"/>
    </location>
</feature>
<dbReference type="AlphaFoldDB" id="A0AAV5U4R8"/>
<evidence type="ECO:0000313" key="3">
    <source>
        <dbReference type="Proteomes" id="UP001432027"/>
    </source>
</evidence>
<feature type="chain" id="PRO_5043652494" evidence="1">
    <location>
        <begin position="18"/>
        <end position="112"/>
    </location>
</feature>
<feature type="signal peptide" evidence="1">
    <location>
        <begin position="1"/>
        <end position="17"/>
    </location>
</feature>
<proteinExistence type="predicted"/>
<reference evidence="2" key="1">
    <citation type="submission" date="2023-10" db="EMBL/GenBank/DDBJ databases">
        <title>Genome assembly of Pristionchus species.</title>
        <authorList>
            <person name="Yoshida K."/>
            <person name="Sommer R.J."/>
        </authorList>
    </citation>
    <scope>NUCLEOTIDE SEQUENCE</scope>
    <source>
        <strain evidence="2">RS0144</strain>
    </source>
</reference>
<gene>
    <name evidence="2" type="ORF">PENTCL1PPCAC_23434</name>
</gene>
<evidence type="ECO:0000313" key="2">
    <source>
        <dbReference type="EMBL" id="GMT01260.1"/>
    </source>
</evidence>
<organism evidence="2 3">
    <name type="scientific">Pristionchus entomophagus</name>
    <dbReference type="NCBI Taxonomy" id="358040"/>
    <lineage>
        <taxon>Eukaryota</taxon>
        <taxon>Metazoa</taxon>
        <taxon>Ecdysozoa</taxon>
        <taxon>Nematoda</taxon>
        <taxon>Chromadorea</taxon>
        <taxon>Rhabditida</taxon>
        <taxon>Rhabditina</taxon>
        <taxon>Diplogasteromorpha</taxon>
        <taxon>Diplogasteroidea</taxon>
        <taxon>Neodiplogasteridae</taxon>
        <taxon>Pristionchus</taxon>
    </lineage>
</organism>